<dbReference type="AlphaFoldDB" id="A0AAD9NV14"/>
<evidence type="ECO:0000313" key="3">
    <source>
        <dbReference type="Proteomes" id="UP001209878"/>
    </source>
</evidence>
<keyword evidence="1" id="KW-0175">Coiled coil</keyword>
<gene>
    <name evidence="2" type="ORF">NP493_440g03033</name>
</gene>
<proteinExistence type="predicted"/>
<accession>A0AAD9NV14</accession>
<evidence type="ECO:0000256" key="1">
    <source>
        <dbReference type="SAM" id="Coils"/>
    </source>
</evidence>
<feature type="coiled-coil region" evidence="1">
    <location>
        <begin position="1"/>
        <end position="130"/>
    </location>
</feature>
<comment type="caution">
    <text evidence="2">The sequence shown here is derived from an EMBL/GenBank/DDBJ whole genome shotgun (WGS) entry which is preliminary data.</text>
</comment>
<name>A0AAD9NV14_RIDPI</name>
<keyword evidence="3" id="KW-1185">Reference proteome</keyword>
<reference evidence="2" key="1">
    <citation type="journal article" date="2023" name="Mol. Biol. Evol.">
        <title>Third-Generation Sequencing Reveals the Adaptive Role of the Epigenome in Three Deep-Sea Polychaetes.</title>
        <authorList>
            <person name="Perez M."/>
            <person name="Aroh O."/>
            <person name="Sun Y."/>
            <person name="Lan Y."/>
            <person name="Juniper S.K."/>
            <person name="Young C.R."/>
            <person name="Angers B."/>
            <person name="Qian P.Y."/>
        </authorList>
    </citation>
    <scope>NUCLEOTIDE SEQUENCE</scope>
    <source>
        <strain evidence="2">R07B-5</strain>
    </source>
</reference>
<organism evidence="2 3">
    <name type="scientific">Ridgeia piscesae</name>
    <name type="common">Tubeworm</name>
    <dbReference type="NCBI Taxonomy" id="27915"/>
    <lineage>
        <taxon>Eukaryota</taxon>
        <taxon>Metazoa</taxon>
        <taxon>Spiralia</taxon>
        <taxon>Lophotrochozoa</taxon>
        <taxon>Annelida</taxon>
        <taxon>Polychaeta</taxon>
        <taxon>Sedentaria</taxon>
        <taxon>Canalipalpata</taxon>
        <taxon>Sabellida</taxon>
        <taxon>Siboglinidae</taxon>
        <taxon>Ridgeia</taxon>
    </lineage>
</organism>
<evidence type="ECO:0000313" key="2">
    <source>
        <dbReference type="EMBL" id="KAK2180504.1"/>
    </source>
</evidence>
<protein>
    <submittedName>
        <fullName evidence="2">Uncharacterized protein</fullName>
    </submittedName>
</protein>
<dbReference type="EMBL" id="JAODUO010000440">
    <property type="protein sequence ID" value="KAK2180504.1"/>
    <property type="molecule type" value="Genomic_DNA"/>
</dbReference>
<dbReference type="Proteomes" id="UP001209878">
    <property type="component" value="Unassembled WGS sequence"/>
</dbReference>
<sequence>MDELSDKLAQTEATVTQLKSKLLQLQDMNINGEMLINKKQQLVRKLEDQAKQDNSQMMDLQRALDRQDGQLQDKEKALAALRQRLNHLEAQVTREKDGAAQSTARAVEEHQTLAENVKTLEKEAASHNTTVKVGTSCGM</sequence>